<keyword evidence="6 11" id="KW-0665">Pyrimidine biosynthesis</keyword>
<comment type="function">
    <text evidence="1">Catalyzes the decarboxylation of orotidine 5'-monophosphate (OMP) to uridine 5'-monophosphate (UMP).</text>
</comment>
<dbReference type="CDD" id="cd04725">
    <property type="entry name" value="OMP_decarboxylase_like"/>
    <property type="match status" value="1"/>
</dbReference>
<dbReference type="AlphaFoldDB" id="A0A4Y8WJR2"/>
<dbReference type="GO" id="GO:0006207">
    <property type="term" value="P:'de novo' pyrimidine nucleobase biosynthetic process"/>
    <property type="evidence" value="ECO:0007669"/>
    <property type="project" value="InterPro"/>
</dbReference>
<evidence type="ECO:0000259" key="12">
    <source>
        <dbReference type="SMART" id="SM00934"/>
    </source>
</evidence>
<dbReference type="UniPathway" id="UPA00070">
    <property type="reaction ID" value="UER00120"/>
</dbReference>
<feature type="binding site" evidence="10">
    <location>
        <position position="41"/>
    </location>
    <ligand>
        <name>substrate</name>
    </ligand>
</feature>
<comment type="catalytic activity">
    <reaction evidence="8 11">
        <text>orotidine 5'-phosphate + H(+) = UMP + CO2</text>
        <dbReference type="Rhea" id="RHEA:11596"/>
        <dbReference type="ChEBI" id="CHEBI:15378"/>
        <dbReference type="ChEBI" id="CHEBI:16526"/>
        <dbReference type="ChEBI" id="CHEBI:57538"/>
        <dbReference type="ChEBI" id="CHEBI:57865"/>
        <dbReference type="EC" id="4.1.1.23"/>
    </reaction>
</comment>
<keyword evidence="5 11" id="KW-0210">Decarboxylase</keyword>
<dbReference type="InterPro" id="IPR018089">
    <property type="entry name" value="OMPdecase_AS"/>
</dbReference>
<dbReference type="EMBL" id="SATR01000002">
    <property type="protein sequence ID" value="TFH93152.1"/>
    <property type="molecule type" value="Genomic_DNA"/>
</dbReference>
<dbReference type="Gene3D" id="3.20.20.70">
    <property type="entry name" value="Aldolase class I"/>
    <property type="match status" value="1"/>
</dbReference>
<reference evidence="13 14" key="1">
    <citation type="submission" date="2019-01" db="EMBL/GenBank/DDBJ databases">
        <title>Vibrio BEI176 sp. nov, a marine bacterium isolated from China: eastern marignal seas.</title>
        <authorList>
            <person name="Li B."/>
        </authorList>
    </citation>
    <scope>NUCLEOTIDE SEQUENCE [LARGE SCALE GENOMIC DNA]</scope>
    <source>
        <strain evidence="13 14">BEI176</strain>
    </source>
</reference>
<evidence type="ECO:0000256" key="7">
    <source>
        <dbReference type="ARBA" id="ARBA00023239"/>
    </source>
</evidence>
<keyword evidence="7 11" id="KW-0456">Lyase</keyword>
<dbReference type="Pfam" id="PF00215">
    <property type="entry name" value="OMPdecase"/>
    <property type="match status" value="1"/>
</dbReference>
<dbReference type="GO" id="GO:0044205">
    <property type="term" value="P:'de novo' UMP biosynthetic process"/>
    <property type="evidence" value="ECO:0007669"/>
    <property type="project" value="UniProtKB-UniPathway"/>
</dbReference>
<dbReference type="GO" id="GO:0005829">
    <property type="term" value="C:cytosol"/>
    <property type="evidence" value="ECO:0007669"/>
    <property type="project" value="TreeGrafter"/>
</dbReference>
<feature type="domain" description="Orotidine 5'-phosphate decarboxylase" evidence="12">
    <location>
        <begin position="13"/>
        <end position="216"/>
    </location>
</feature>
<comment type="caution">
    <text evidence="13">The sequence shown here is derived from an EMBL/GenBank/DDBJ whole genome shotgun (WGS) entry which is preliminary data.</text>
</comment>
<dbReference type="NCBIfam" id="TIGR01740">
    <property type="entry name" value="pyrF"/>
    <property type="match status" value="1"/>
</dbReference>
<dbReference type="PANTHER" id="PTHR32119:SF2">
    <property type="entry name" value="OROTIDINE 5'-PHOSPHATE DECARBOXYLASE"/>
    <property type="match status" value="1"/>
</dbReference>
<comment type="pathway">
    <text evidence="2 11">Pyrimidine metabolism; UMP biosynthesis via de novo pathway; UMP from orotate: step 2/2.</text>
</comment>
<evidence type="ECO:0000256" key="9">
    <source>
        <dbReference type="PIRSR" id="PIRSR614732-1"/>
    </source>
</evidence>
<feature type="active site" description="For OMPdecase activity" evidence="9">
    <location>
        <position position="74"/>
    </location>
</feature>
<feature type="binding site" evidence="10">
    <location>
        <position position="200"/>
    </location>
    <ligand>
        <name>substrate</name>
    </ligand>
</feature>
<dbReference type="EC" id="4.1.1.23" evidence="3 11"/>
<proteinExistence type="inferred from homology"/>
<evidence type="ECO:0000256" key="11">
    <source>
        <dbReference type="RuleBase" id="RU000512"/>
    </source>
</evidence>
<accession>A0A4Y8WJR2</accession>
<gene>
    <name evidence="13" type="primary">pyrF</name>
    <name evidence="13" type="ORF">ELS82_01730</name>
</gene>
<dbReference type="InterPro" id="IPR001754">
    <property type="entry name" value="OMPdeCOase_dom"/>
</dbReference>
<feature type="binding site" evidence="10">
    <location>
        <position position="19"/>
    </location>
    <ligand>
        <name>substrate</name>
    </ligand>
</feature>
<keyword evidence="14" id="KW-1185">Reference proteome</keyword>
<evidence type="ECO:0000256" key="4">
    <source>
        <dbReference type="ARBA" id="ARBA00021923"/>
    </source>
</evidence>
<evidence type="ECO:0000256" key="6">
    <source>
        <dbReference type="ARBA" id="ARBA00022975"/>
    </source>
</evidence>
<feature type="binding site" evidence="10">
    <location>
        <position position="201"/>
    </location>
    <ligand>
        <name>substrate</name>
    </ligand>
</feature>
<feature type="binding site" evidence="10">
    <location>
        <position position="124"/>
    </location>
    <ligand>
        <name>substrate</name>
    </ligand>
</feature>
<dbReference type="SUPFAM" id="SSF51366">
    <property type="entry name" value="Ribulose-phoshate binding barrel"/>
    <property type="match status" value="1"/>
</dbReference>
<evidence type="ECO:0000256" key="2">
    <source>
        <dbReference type="ARBA" id="ARBA00004861"/>
    </source>
</evidence>
<evidence type="ECO:0000256" key="8">
    <source>
        <dbReference type="ARBA" id="ARBA00049157"/>
    </source>
</evidence>
<dbReference type="InterPro" id="IPR014732">
    <property type="entry name" value="OMPdecase"/>
</dbReference>
<dbReference type="Proteomes" id="UP000297753">
    <property type="component" value="Unassembled WGS sequence"/>
</dbReference>
<dbReference type="OrthoDB" id="9806203at2"/>
<comment type="similarity">
    <text evidence="11">Belongs to the OMP decarboxylase family.</text>
</comment>
<protein>
    <recommendedName>
        <fullName evidence="4 11">Orotidine 5'-phosphate decarboxylase</fullName>
        <ecNumber evidence="3 11">4.1.1.23</ecNumber>
    </recommendedName>
</protein>
<dbReference type="InterPro" id="IPR013785">
    <property type="entry name" value="Aldolase_TIM"/>
</dbReference>
<dbReference type="RefSeq" id="WP_134833940.1">
    <property type="nucleotide sequence ID" value="NZ_SATR01000002.1"/>
</dbReference>
<evidence type="ECO:0000256" key="10">
    <source>
        <dbReference type="PIRSR" id="PIRSR614732-2"/>
    </source>
</evidence>
<evidence type="ECO:0000313" key="13">
    <source>
        <dbReference type="EMBL" id="TFH93152.1"/>
    </source>
</evidence>
<evidence type="ECO:0000313" key="14">
    <source>
        <dbReference type="Proteomes" id="UP000297753"/>
    </source>
</evidence>
<evidence type="ECO:0000256" key="5">
    <source>
        <dbReference type="ARBA" id="ARBA00022793"/>
    </source>
</evidence>
<dbReference type="GO" id="GO:0004590">
    <property type="term" value="F:orotidine-5'-phosphate decarboxylase activity"/>
    <property type="evidence" value="ECO:0007669"/>
    <property type="project" value="UniProtKB-EC"/>
</dbReference>
<evidence type="ECO:0000256" key="1">
    <source>
        <dbReference type="ARBA" id="ARBA00002356"/>
    </source>
</evidence>
<sequence>MRVPAKKWPRKTGIMFAVDVESKAEAFRILDLISDDVDVIKFNYPLILKEGLSVITDIKARYGIPVFADIKIADVPVTNDRIIRLAADAGADGVMAHGFIGVDAIQSMQQAAPETKIFLITQLTNPGGLDFSASFTQDFAEMARGLGLDGVQAPGNRPEVVAQVRDLVGPDLTIVCCGVGAQGGKYGHAIAAGADFEIIGRAIYQAEDPVETVKHIKAATQQALKTYDAKTLSLA</sequence>
<dbReference type="PANTHER" id="PTHR32119">
    <property type="entry name" value="OROTIDINE 5'-PHOSPHATE DECARBOXYLASE"/>
    <property type="match status" value="1"/>
</dbReference>
<feature type="active site" description="For OMPdecase activity" evidence="9">
    <location>
        <position position="71"/>
    </location>
</feature>
<organism evidence="13 14">
    <name type="scientific">Vibrio ouci</name>
    <dbReference type="NCBI Taxonomy" id="2499078"/>
    <lineage>
        <taxon>Bacteria</taxon>
        <taxon>Pseudomonadati</taxon>
        <taxon>Pseudomonadota</taxon>
        <taxon>Gammaproteobacteria</taxon>
        <taxon>Vibrionales</taxon>
        <taxon>Vibrionaceae</taxon>
        <taxon>Vibrio</taxon>
    </lineage>
</organism>
<feature type="active site" description="For OMPdecase activity" evidence="9">
    <location>
        <position position="69"/>
    </location>
</feature>
<dbReference type="InterPro" id="IPR011060">
    <property type="entry name" value="RibuloseP-bd_barrel"/>
</dbReference>
<dbReference type="SMART" id="SM00934">
    <property type="entry name" value="OMPdecase"/>
    <property type="match status" value="1"/>
</dbReference>
<name>A0A4Y8WJR2_9VIBR</name>
<dbReference type="PROSITE" id="PS00156">
    <property type="entry name" value="OMPDECASE"/>
    <property type="match status" value="1"/>
</dbReference>
<evidence type="ECO:0000256" key="3">
    <source>
        <dbReference type="ARBA" id="ARBA00012321"/>
    </source>
</evidence>